<evidence type="ECO:0000256" key="7">
    <source>
        <dbReference type="ARBA" id="ARBA00022927"/>
    </source>
</evidence>
<reference evidence="15" key="1">
    <citation type="journal article" date="2021" name="Nat. Commun.">
        <title>Genetic determinants of endophytism in the Arabidopsis root mycobiome.</title>
        <authorList>
            <person name="Mesny F."/>
            <person name="Miyauchi S."/>
            <person name="Thiergart T."/>
            <person name="Pickel B."/>
            <person name="Atanasova L."/>
            <person name="Karlsson M."/>
            <person name="Huettel B."/>
            <person name="Barry K.W."/>
            <person name="Haridas S."/>
            <person name="Chen C."/>
            <person name="Bauer D."/>
            <person name="Andreopoulos W."/>
            <person name="Pangilinan J."/>
            <person name="LaButti K."/>
            <person name="Riley R."/>
            <person name="Lipzen A."/>
            <person name="Clum A."/>
            <person name="Drula E."/>
            <person name="Henrissat B."/>
            <person name="Kohler A."/>
            <person name="Grigoriev I.V."/>
            <person name="Martin F.M."/>
            <person name="Hacquard S."/>
        </authorList>
    </citation>
    <scope>NUCLEOTIDE SEQUENCE</scope>
    <source>
        <strain evidence="15">MPI-CAGE-CH-0235</strain>
    </source>
</reference>
<dbReference type="InterPro" id="IPR019049">
    <property type="entry name" value="Nucleoporin_prot_Ndc1/Nup"/>
</dbReference>
<evidence type="ECO:0000256" key="11">
    <source>
        <dbReference type="ARBA" id="ARBA00023136"/>
    </source>
</evidence>
<dbReference type="GO" id="GO:0051028">
    <property type="term" value="P:mRNA transport"/>
    <property type="evidence" value="ECO:0007669"/>
    <property type="project" value="UniProtKB-KW"/>
</dbReference>
<dbReference type="GO" id="GO:0006999">
    <property type="term" value="P:nuclear pore organization"/>
    <property type="evidence" value="ECO:0007669"/>
    <property type="project" value="TreeGrafter"/>
</dbReference>
<proteinExistence type="inferred from homology"/>
<dbReference type="PANTHER" id="PTHR13269">
    <property type="entry name" value="NUCLEOPORIN NDC1"/>
    <property type="match status" value="1"/>
</dbReference>
<dbReference type="GO" id="GO:0070631">
    <property type="term" value="P:spindle pole body localization"/>
    <property type="evidence" value="ECO:0007669"/>
    <property type="project" value="TreeGrafter"/>
</dbReference>
<evidence type="ECO:0000313" key="16">
    <source>
        <dbReference type="Proteomes" id="UP000813444"/>
    </source>
</evidence>
<feature type="transmembrane region" description="Helical" evidence="14">
    <location>
        <begin position="48"/>
        <end position="74"/>
    </location>
</feature>
<evidence type="ECO:0000256" key="1">
    <source>
        <dbReference type="ARBA" id="ARBA00004232"/>
    </source>
</evidence>
<accession>A0A8K0WSV1</accession>
<keyword evidence="6" id="KW-0509">mRNA transport</keyword>
<dbReference type="Proteomes" id="UP000813444">
    <property type="component" value="Unassembled WGS sequence"/>
</dbReference>
<dbReference type="PANTHER" id="PTHR13269:SF6">
    <property type="entry name" value="NUCLEOPORIN NDC1"/>
    <property type="match status" value="1"/>
</dbReference>
<comment type="subcellular location">
    <subcellularLocation>
        <location evidence="1">Nucleus membrane</location>
        <topology evidence="1">Multi-pass membrane protein</topology>
    </subcellularLocation>
    <subcellularLocation>
        <location evidence="2">Nucleus</location>
        <location evidence="2">Nuclear pore complex</location>
    </subcellularLocation>
</comment>
<organism evidence="15 16">
    <name type="scientific">Stachybotrys elegans</name>
    <dbReference type="NCBI Taxonomy" id="80388"/>
    <lineage>
        <taxon>Eukaryota</taxon>
        <taxon>Fungi</taxon>
        <taxon>Dikarya</taxon>
        <taxon>Ascomycota</taxon>
        <taxon>Pezizomycotina</taxon>
        <taxon>Sordariomycetes</taxon>
        <taxon>Hypocreomycetidae</taxon>
        <taxon>Hypocreales</taxon>
        <taxon>Stachybotryaceae</taxon>
        <taxon>Stachybotrys</taxon>
    </lineage>
</organism>
<keyword evidence="10" id="KW-0906">Nuclear pore complex</keyword>
<gene>
    <name evidence="15" type="ORF">B0I35DRAFT_352484</name>
</gene>
<keyword evidence="12" id="KW-0539">Nucleus</keyword>
<dbReference type="AlphaFoldDB" id="A0A8K0WSV1"/>
<keyword evidence="4" id="KW-0813">Transport</keyword>
<evidence type="ECO:0000256" key="6">
    <source>
        <dbReference type="ARBA" id="ARBA00022816"/>
    </source>
</evidence>
<dbReference type="GO" id="GO:0005816">
    <property type="term" value="C:spindle pole body"/>
    <property type="evidence" value="ECO:0007669"/>
    <property type="project" value="TreeGrafter"/>
</dbReference>
<protein>
    <submittedName>
        <fullName evidence="15">Nucleoporin protein Ndc1-Nup</fullName>
    </submittedName>
</protein>
<dbReference type="GO" id="GO:0070762">
    <property type="term" value="C:nuclear pore transmembrane ring"/>
    <property type="evidence" value="ECO:0007669"/>
    <property type="project" value="TreeGrafter"/>
</dbReference>
<comment type="caution">
    <text evidence="15">The sequence shown here is derived from an EMBL/GenBank/DDBJ whole genome shotgun (WGS) entry which is preliminary data.</text>
</comment>
<keyword evidence="11 14" id="KW-0472">Membrane</keyword>
<evidence type="ECO:0000256" key="5">
    <source>
        <dbReference type="ARBA" id="ARBA00022692"/>
    </source>
</evidence>
<evidence type="ECO:0000256" key="8">
    <source>
        <dbReference type="ARBA" id="ARBA00022989"/>
    </source>
</evidence>
<keyword evidence="5 14" id="KW-0812">Transmembrane</keyword>
<dbReference type="Pfam" id="PF09531">
    <property type="entry name" value="Ndc1_Nup"/>
    <property type="match status" value="1"/>
</dbReference>
<keyword evidence="16" id="KW-1185">Reference proteome</keyword>
<evidence type="ECO:0000256" key="9">
    <source>
        <dbReference type="ARBA" id="ARBA00023010"/>
    </source>
</evidence>
<name>A0A8K0WSV1_9HYPO</name>
<feature type="transmembrane region" description="Helical" evidence="14">
    <location>
        <begin position="260"/>
        <end position="283"/>
    </location>
</feature>
<keyword evidence="9" id="KW-0811">Translocation</keyword>
<keyword evidence="7" id="KW-0653">Protein transport</keyword>
<feature type="region of interest" description="Disordered" evidence="13">
    <location>
        <begin position="618"/>
        <end position="667"/>
    </location>
</feature>
<evidence type="ECO:0000256" key="3">
    <source>
        <dbReference type="ARBA" id="ARBA00005760"/>
    </source>
</evidence>
<evidence type="ECO:0000256" key="2">
    <source>
        <dbReference type="ARBA" id="ARBA00004567"/>
    </source>
</evidence>
<dbReference type="EMBL" id="JAGPNK010000006">
    <property type="protein sequence ID" value="KAH7320240.1"/>
    <property type="molecule type" value="Genomic_DNA"/>
</dbReference>
<evidence type="ECO:0000256" key="12">
    <source>
        <dbReference type="ARBA" id="ARBA00023242"/>
    </source>
</evidence>
<evidence type="ECO:0000256" key="14">
    <source>
        <dbReference type="SAM" id="Phobius"/>
    </source>
</evidence>
<feature type="transmembrane region" description="Helical" evidence="14">
    <location>
        <begin position="221"/>
        <end position="239"/>
    </location>
</feature>
<keyword evidence="8 14" id="KW-1133">Transmembrane helix</keyword>
<feature type="compositionally biased region" description="Basic and acidic residues" evidence="13">
    <location>
        <begin position="630"/>
        <end position="650"/>
    </location>
</feature>
<dbReference type="GO" id="GO:0015031">
    <property type="term" value="P:protein transport"/>
    <property type="evidence" value="ECO:0007669"/>
    <property type="project" value="UniProtKB-KW"/>
</dbReference>
<evidence type="ECO:0000256" key="10">
    <source>
        <dbReference type="ARBA" id="ARBA00023132"/>
    </source>
</evidence>
<sequence length="667" mass="75379">MAATAVRRAPYKDFLQPALHRRFTSTATVLLAVSYVEAALLGPWNSLLWTIFPISATGARTLFVFAAGLAILILRIAQYHVGRRSSGSGWQTLRTSLTRFATYETAFWYMFSSGAVCQTYLWSMSDTLALRWITYFSGDRARLNERPLYLSCYLAVCALIQTVQHFQFDLDRLDLRISNQSGEKQRNSGSEASSQIILKRIPAVFIQSAVHAAIALPITHIAYYFIFRSMLWGWVLMFLRPFYNLSKSNIMPPFSAFDGFLLVRCIYVGTLVFFMWAVANIAFSSFMVQEPLKHGKPLTSEAKDPNGSLLNGLKSPKMPVKSFAMWELALIAQNFDVRRQAIFDDIDRKGGPMWSQVYAICMDAIKSIETRVDEYGKPAAPAPPVQEVEEPHRRVSAPLRDDPIFTTKSRGGGAWKSLEHGAVKSLEQVARAPGAPPASKLSPVVQKTWLEAKDRMLSKEQQEAMRPEHIKGQMEQFGLVLMQFDIFSSLLRQEFRDEFAGTVLGGPYAEPSLYAHAAIALSELAACSLKEDKFGNVHRDVPSIIRTFTSVIKKVEALRLEYPLHWSDTTGKRDSPAVDDVLDVMRTGLQQVVDKFEPYSSDLRLTSSDIRFAREAMVKPVVPEPEPEAEPERETKVQEKPRPRAQEKVQRRAPRQQMRTVEMEEIR</sequence>
<dbReference type="GO" id="GO:0106166">
    <property type="term" value="F:spindle pole body-nuclear membrane anchor activity"/>
    <property type="evidence" value="ECO:0007669"/>
    <property type="project" value="TreeGrafter"/>
</dbReference>
<dbReference type="OrthoDB" id="67850at2759"/>
<comment type="similarity">
    <text evidence="3">Belongs to the NDC1 family.</text>
</comment>
<dbReference type="GO" id="GO:0031965">
    <property type="term" value="C:nuclear membrane"/>
    <property type="evidence" value="ECO:0007669"/>
    <property type="project" value="UniProtKB-SubCell"/>
</dbReference>
<evidence type="ECO:0000256" key="13">
    <source>
        <dbReference type="SAM" id="MobiDB-lite"/>
    </source>
</evidence>
<evidence type="ECO:0000313" key="15">
    <source>
        <dbReference type="EMBL" id="KAH7320240.1"/>
    </source>
</evidence>
<evidence type="ECO:0000256" key="4">
    <source>
        <dbReference type="ARBA" id="ARBA00022448"/>
    </source>
</evidence>